<proteinExistence type="inferred from homology"/>
<dbReference type="Proteomes" id="UP001197974">
    <property type="component" value="Chromosome"/>
</dbReference>
<accession>A0ABY9JX71</accession>
<dbReference type="EMBL" id="CP129013">
    <property type="protein sequence ID" value="WLR43960.1"/>
    <property type="molecule type" value="Genomic_DNA"/>
</dbReference>
<feature type="transmembrane region" description="Helical" evidence="8">
    <location>
        <begin position="115"/>
        <end position="136"/>
    </location>
</feature>
<feature type="transmembrane region" description="Helical" evidence="8">
    <location>
        <begin position="270"/>
        <end position="289"/>
    </location>
</feature>
<organism evidence="9 10">
    <name type="scientific">Bacillus carboniphilus</name>
    <dbReference type="NCBI Taxonomy" id="86663"/>
    <lineage>
        <taxon>Bacteria</taxon>
        <taxon>Bacillati</taxon>
        <taxon>Bacillota</taxon>
        <taxon>Bacilli</taxon>
        <taxon>Bacillales</taxon>
        <taxon>Bacillaceae</taxon>
        <taxon>Bacillus</taxon>
    </lineage>
</organism>
<keyword evidence="5 8" id="KW-0812">Transmembrane</keyword>
<evidence type="ECO:0000256" key="2">
    <source>
        <dbReference type="ARBA" id="ARBA00007998"/>
    </source>
</evidence>
<protein>
    <submittedName>
        <fullName evidence="9">GerAB/ArcD/ProY family transporter</fullName>
    </submittedName>
</protein>
<reference evidence="9 10" key="1">
    <citation type="submission" date="2023-06" db="EMBL/GenBank/DDBJ databases">
        <title>Five Gram-positive bacteria isolated from mangrove sediments in Shenzhen, Guangdong, China.</title>
        <authorList>
            <person name="Yu S."/>
            <person name="Zheng W."/>
            <person name="Huang Y."/>
        </authorList>
    </citation>
    <scope>NUCLEOTIDE SEQUENCE [LARGE SCALE GENOMIC DNA]</scope>
    <source>
        <strain evidence="9 10">SaN35-3</strain>
    </source>
</reference>
<feature type="transmembrane region" description="Helical" evidence="8">
    <location>
        <begin position="221"/>
        <end position="241"/>
    </location>
</feature>
<comment type="similarity">
    <text evidence="2">Belongs to the amino acid-polyamine-organocation (APC) superfamily. Spore germination protein (SGP) (TC 2.A.3.9) family.</text>
</comment>
<evidence type="ECO:0000256" key="4">
    <source>
        <dbReference type="ARBA" id="ARBA00022544"/>
    </source>
</evidence>
<comment type="subcellular location">
    <subcellularLocation>
        <location evidence="1">Membrane</location>
        <topology evidence="1">Multi-pass membrane protein</topology>
    </subcellularLocation>
</comment>
<feature type="transmembrane region" description="Helical" evidence="8">
    <location>
        <begin position="143"/>
        <end position="161"/>
    </location>
</feature>
<sequence>MVQNKETQSINPLLIIFILAAVQTSFGITSYQRIVFEEVEQDSWISILVAGIILHIMGAIVYFIVKTYKGLSLYIINDQIFGKKIGSLINLFLVSYFIYVYWINLANLLLIIKVWVFPNISLLVLTSLLLFLTIYGVQGGIRVIIGCTFIAFFMAIWMWFLSFQTLDYANYFNITPIFTHKPMEILKGSYMMTVSYLGFELLFFLLPLIKNVEKSKKFIHIGFSLTIFLYFSVMLFSIFYFGPTQLRRTVWATLTMYKIAKLPFLERMEIIVVSLWIIVTLPSLLLYMWVSLKGVKKLFKIGQYSALLIISGIIIVPSILIDDVGQVMYFTDLLRYFGLIVTVIYPVLLFVIIMGKKILRRLFNRSKK</sequence>
<keyword evidence="6 8" id="KW-1133">Transmembrane helix</keyword>
<dbReference type="Pfam" id="PF03845">
    <property type="entry name" value="Spore_permease"/>
    <property type="match status" value="1"/>
</dbReference>
<evidence type="ECO:0000256" key="5">
    <source>
        <dbReference type="ARBA" id="ARBA00022692"/>
    </source>
</evidence>
<keyword evidence="3" id="KW-0813">Transport</keyword>
<evidence type="ECO:0000256" key="7">
    <source>
        <dbReference type="ARBA" id="ARBA00023136"/>
    </source>
</evidence>
<dbReference type="RefSeq" id="WP_226539910.1">
    <property type="nucleotide sequence ID" value="NZ_CP129013.1"/>
</dbReference>
<feature type="transmembrane region" description="Helical" evidence="8">
    <location>
        <begin position="333"/>
        <end position="355"/>
    </location>
</feature>
<dbReference type="PANTHER" id="PTHR34975:SF2">
    <property type="entry name" value="SPORE GERMINATION PROTEIN A2"/>
    <property type="match status" value="1"/>
</dbReference>
<feature type="transmembrane region" description="Helical" evidence="8">
    <location>
        <begin position="301"/>
        <end position="321"/>
    </location>
</feature>
<dbReference type="PANTHER" id="PTHR34975">
    <property type="entry name" value="SPORE GERMINATION PROTEIN A2"/>
    <property type="match status" value="1"/>
</dbReference>
<evidence type="ECO:0000313" key="9">
    <source>
        <dbReference type="EMBL" id="WLR43960.1"/>
    </source>
</evidence>
<evidence type="ECO:0000256" key="6">
    <source>
        <dbReference type="ARBA" id="ARBA00022989"/>
    </source>
</evidence>
<feature type="transmembrane region" description="Helical" evidence="8">
    <location>
        <begin position="85"/>
        <end position="103"/>
    </location>
</feature>
<feature type="transmembrane region" description="Helical" evidence="8">
    <location>
        <begin position="190"/>
        <end position="209"/>
    </location>
</feature>
<keyword evidence="4" id="KW-0309">Germination</keyword>
<dbReference type="InterPro" id="IPR004761">
    <property type="entry name" value="Spore_GerAB"/>
</dbReference>
<feature type="transmembrane region" description="Helical" evidence="8">
    <location>
        <begin position="43"/>
        <end position="65"/>
    </location>
</feature>
<feature type="transmembrane region" description="Helical" evidence="8">
    <location>
        <begin position="12"/>
        <end position="31"/>
    </location>
</feature>
<dbReference type="NCBIfam" id="TIGR00912">
    <property type="entry name" value="2A0309"/>
    <property type="match status" value="1"/>
</dbReference>
<evidence type="ECO:0000256" key="3">
    <source>
        <dbReference type="ARBA" id="ARBA00022448"/>
    </source>
</evidence>
<evidence type="ECO:0000256" key="1">
    <source>
        <dbReference type="ARBA" id="ARBA00004141"/>
    </source>
</evidence>
<name>A0ABY9JX71_9BACI</name>
<keyword evidence="10" id="KW-1185">Reference proteome</keyword>
<gene>
    <name evidence="9" type="ORF">LC087_07600</name>
</gene>
<keyword evidence="7 8" id="KW-0472">Membrane</keyword>
<evidence type="ECO:0000313" key="10">
    <source>
        <dbReference type="Proteomes" id="UP001197974"/>
    </source>
</evidence>
<evidence type="ECO:0000256" key="8">
    <source>
        <dbReference type="SAM" id="Phobius"/>
    </source>
</evidence>